<dbReference type="RefSeq" id="WP_135346789.1">
    <property type="nucleotide sequence ID" value="NZ_SRJD01000001.1"/>
</dbReference>
<dbReference type="EMBL" id="SRJD01000001">
    <property type="protein sequence ID" value="TGB00143.1"/>
    <property type="molecule type" value="Genomic_DNA"/>
</dbReference>
<reference evidence="4 5" key="1">
    <citation type="journal article" date="2015" name="Int. J. Syst. Evol. Microbiol.">
        <title>Sporolactobacillus shoreae sp. nov. and Sporolactobacillus spathodeae sp. nov., two spore-forming lactic acid bacteria isolated from tree barks in Thailand.</title>
        <authorList>
            <person name="Thamacharoensuk T."/>
            <person name="Kitahara M."/>
            <person name="Ohkuma M."/>
            <person name="Thongchul N."/>
            <person name="Tanasupawat S."/>
        </authorList>
    </citation>
    <scope>NUCLEOTIDE SEQUENCE [LARGE SCALE GENOMIC DNA]</scope>
    <source>
        <strain evidence="4 5">BK92</strain>
    </source>
</reference>
<feature type="domain" description="ABC transporter" evidence="3">
    <location>
        <begin position="1"/>
        <end position="232"/>
    </location>
</feature>
<dbReference type="GO" id="GO:0005524">
    <property type="term" value="F:ATP binding"/>
    <property type="evidence" value="ECO:0007669"/>
    <property type="project" value="UniProtKB-KW"/>
</dbReference>
<evidence type="ECO:0000313" key="5">
    <source>
        <dbReference type="Proteomes" id="UP000298347"/>
    </source>
</evidence>
<name>A0A4Z0GRX9_9BACL</name>
<evidence type="ECO:0000256" key="1">
    <source>
        <dbReference type="ARBA" id="ARBA00022741"/>
    </source>
</evidence>
<evidence type="ECO:0000313" key="4">
    <source>
        <dbReference type="EMBL" id="TGB00143.1"/>
    </source>
</evidence>
<evidence type="ECO:0000259" key="3">
    <source>
        <dbReference type="PROSITE" id="PS50893"/>
    </source>
</evidence>
<evidence type="ECO:0000256" key="2">
    <source>
        <dbReference type="ARBA" id="ARBA00022840"/>
    </source>
</evidence>
<dbReference type="AlphaFoldDB" id="A0A4Z0GRX9"/>
<dbReference type="InterPro" id="IPR003439">
    <property type="entry name" value="ABC_transporter-like_ATP-bd"/>
</dbReference>
<dbReference type="SUPFAM" id="SSF52540">
    <property type="entry name" value="P-loop containing nucleoside triphosphate hydrolases"/>
    <property type="match status" value="1"/>
</dbReference>
<dbReference type="PANTHER" id="PTHR43158:SF2">
    <property type="entry name" value="SKFA PEPTIDE EXPORT ATP-BINDING PROTEIN SKFE"/>
    <property type="match status" value="1"/>
</dbReference>
<dbReference type="PROSITE" id="PS50893">
    <property type="entry name" value="ABC_TRANSPORTER_2"/>
    <property type="match status" value="1"/>
</dbReference>
<dbReference type="Proteomes" id="UP000298347">
    <property type="component" value="Unassembled WGS sequence"/>
</dbReference>
<keyword evidence="2 4" id="KW-0067">ATP-binding</keyword>
<organism evidence="4 5">
    <name type="scientific">Sporolactobacillus shoreae</name>
    <dbReference type="NCBI Taxonomy" id="1465501"/>
    <lineage>
        <taxon>Bacteria</taxon>
        <taxon>Bacillati</taxon>
        <taxon>Bacillota</taxon>
        <taxon>Bacilli</taxon>
        <taxon>Bacillales</taxon>
        <taxon>Sporolactobacillaceae</taxon>
        <taxon>Sporolactobacillus</taxon>
    </lineage>
</organism>
<sequence>MKISHLTYHYPKSHKLIFDDLSLNILPGCVNILLGMNGAGKSTLFDIISGLIHTDATIRDAISRSEILYQIQGVPILSTIRGKELAELILCSSGQYRLKDLSLQLFHSELKNDSDSMKKAAYIWNTQYGKMSSGERRWFMILLYCLLNKNFYIFDEPTAGVDPYSGRQIVQQISHLQEQKKKTILYATHRTEDLRYFQHFRVHILQHGKIVLSEDEKNWIQACRNQNSSFLKALADA</sequence>
<dbReference type="Gene3D" id="3.40.50.300">
    <property type="entry name" value="P-loop containing nucleotide triphosphate hydrolases"/>
    <property type="match status" value="1"/>
</dbReference>
<protein>
    <submittedName>
        <fullName evidence="4">ATP-binding cassette domain-containing protein</fullName>
    </submittedName>
</protein>
<accession>A0A4Z0GRX9</accession>
<dbReference type="GO" id="GO:0016887">
    <property type="term" value="F:ATP hydrolysis activity"/>
    <property type="evidence" value="ECO:0007669"/>
    <property type="project" value="InterPro"/>
</dbReference>
<proteinExistence type="predicted"/>
<dbReference type="OrthoDB" id="2968466at2"/>
<comment type="caution">
    <text evidence="4">The sequence shown here is derived from an EMBL/GenBank/DDBJ whole genome shotgun (WGS) entry which is preliminary data.</text>
</comment>
<dbReference type="PANTHER" id="PTHR43158">
    <property type="entry name" value="SKFA PEPTIDE EXPORT ATP-BINDING PROTEIN SKFE"/>
    <property type="match status" value="1"/>
</dbReference>
<keyword evidence="5" id="KW-1185">Reference proteome</keyword>
<gene>
    <name evidence="4" type="ORF">E4665_00245</name>
</gene>
<dbReference type="Pfam" id="PF00005">
    <property type="entry name" value="ABC_tran"/>
    <property type="match status" value="1"/>
</dbReference>
<dbReference type="InterPro" id="IPR027417">
    <property type="entry name" value="P-loop_NTPase"/>
</dbReference>
<keyword evidence="1" id="KW-0547">Nucleotide-binding</keyword>